<evidence type="ECO:0000313" key="5">
    <source>
        <dbReference type="EMBL" id="AJR10252.1"/>
    </source>
</evidence>
<dbReference type="GO" id="GO:0003841">
    <property type="term" value="F:1-acylglycerol-3-phosphate O-acyltransferase activity"/>
    <property type="evidence" value="ECO:0007669"/>
    <property type="project" value="TreeGrafter"/>
</dbReference>
<dbReference type="InterPro" id="IPR002123">
    <property type="entry name" value="Plipid/glycerol_acylTrfase"/>
</dbReference>
<dbReference type="GO" id="GO:0006654">
    <property type="term" value="P:phosphatidic acid biosynthetic process"/>
    <property type="evidence" value="ECO:0007669"/>
    <property type="project" value="TreeGrafter"/>
</dbReference>
<evidence type="ECO:0000313" key="6">
    <source>
        <dbReference type="Proteomes" id="UP000260363"/>
    </source>
</evidence>
<accession>A0A097KE42</accession>
<dbReference type="SMART" id="SM00563">
    <property type="entry name" value="PlsC"/>
    <property type="match status" value="1"/>
</dbReference>
<dbReference type="Pfam" id="PF01553">
    <property type="entry name" value="Acyltransferase"/>
    <property type="match status" value="1"/>
</dbReference>
<evidence type="ECO:0000256" key="3">
    <source>
        <dbReference type="ARBA" id="ARBA00023315"/>
    </source>
</evidence>
<dbReference type="SUPFAM" id="SSF69593">
    <property type="entry name" value="Glycerol-3-phosphate (1)-acyltransferase"/>
    <property type="match status" value="1"/>
</dbReference>
<reference evidence="5 6" key="1">
    <citation type="submission" date="2014-02" db="EMBL/GenBank/DDBJ databases">
        <authorList>
            <person name="Chen C."/>
            <person name="Conrad T.A."/>
            <person name="Zhou Z."/>
            <person name="Lai Z."/>
            <person name="Zhong G."/>
        </authorList>
    </citation>
    <scope>NUCLEOTIDE SEQUENCE [LARGE SCALE GENOMIC DNA]</scope>
    <source>
        <strain evidence="5 6">Nigg3-28</strain>
    </source>
</reference>
<dbReference type="KEGG" id="cmm:NC80_00805"/>
<dbReference type="RefSeq" id="WP_010229542.1">
    <property type="nucleotide sequence ID" value="NZ_CP007217.1"/>
</dbReference>
<sequence length="253" mass="28805">MKMGGWRKLYEVVYSSLIGCALKLRYRVSVEGLEAISPNSQKGALFLSNHVAEIDPVILEHVFWLKFHVRPIAVDYLFNSPVVKWFLDSVRAIPVPSVVPGRDDKRLLERMERFYACATQALDNKESLLLYPSGRLSRDGTEEIVNQHSAYTILHRAKECDVFLVKITGLWGSSFSRYKTGSTPKLGKVFKEAAKALLCRGIFFMPKREVKVSVCPADYSVLKQFPTKQEFNTFLSDWFNQKGGETPLEVPYT</sequence>
<dbReference type="AlphaFoldDB" id="A0A097KE42"/>
<proteinExistence type="predicted"/>
<evidence type="ECO:0000259" key="4">
    <source>
        <dbReference type="SMART" id="SM00563"/>
    </source>
</evidence>
<evidence type="ECO:0000256" key="2">
    <source>
        <dbReference type="ARBA" id="ARBA00022679"/>
    </source>
</evidence>
<name>A0A097KE42_CHLMR</name>
<protein>
    <submittedName>
        <fullName evidence="5">Acyl-phosphate glycerol 3-phosphate acyltransferase</fullName>
    </submittedName>
</protein>
<dbReference type="STRING" id="83560.NC80_00805"/>
<dbReference type="KEGG" id="cmg:NC81_00820"/>
<dbReference type="Proteomes" id="UP000260363">
    <property type="component" value="Chromosome"/>
</dbReference>
<gene>
    <name evidence="5" type="ORF">BD36_00860</name>
</gene>
<comment type="pathway">
    <text evidence="1">Lipid metabolism.</text>
</comment>
<dbReference type="CDD" id="cd07989">
    <property type="entry name" value="LPLAT_AGPAT-like"/>
    <property type="match status" value="1"/>
</dbReference>
<keyword evidence="2 5" id="KW-0808">Transferase</keyword>
<dbReference type="PANTHER" id="PTHR10434:SF11">
    <property type="entry name" value="1-ACYL-SN-GLYCEROL-3-PHOSPHATE ACYLTRANSFERASE"/>
    <property type="match status" value="1"/>
</dbReference>
<dbReference type="KEGG" id="cmx:DNC_00820"/>
<dbReference type="PATRIC" id="fig|83560.10.peg.157"/>
<feature type="domain" description="Phospholipid/glycerol acyltransferase" evidence="4">
    <location>
        <begin position="44"/>
        <end position="170"/>
    </location>
</feature>
<organism evidence="5 6">
    <name type="scientific">Chlamydia muridarum</name>
    <dbReference type="NCBI Taxonomy" id="83560"/>
    <lineage>
        <taxon>Bacteria</taxon>
        <taxon>Pseudomonadati</taxon>
        <taxon>Chlamydiota</taxon>
        <taxon>Chlamydiia</taxon>
        <taxon>Chlamydiales</taxon>
        <taxon>Chlamydiaceae</taxon>
        <taxon>Chlamydia/Chlamydophila group</taxon>
        <taxon>Chlamydia</taxon>
    </lineage>
</organism>
<evidence type="ECO:0000256" key="1">
    <source>
        <dbReference type="ARBA" id="ARBA00005189"/>
    </source>
</evidence>
<dbReference type="PANTHER" id="PTHR10434">
    <property type="entry name" value="1-ACYL-SN-GLYCEROL-3-PHOSPHATE ACYLTRANSFERASE"/>
    <property type="match status" value="1"/>
</dbReference>
<dbReference type="EMBL" id="CP007217">
    <property type="protein sequence ID" value="AJR10252.1"/>
    <property type="molecule type" value="Genomic_DNA"/>
</dbReference>
<dbReference type="GeneID" id="1245690"/>
<keyword evidence="3 5" id="KW-0012">Acyltransferase</keyword>
<dbReference type="OMA" id="LEYLFWP"/>